<keyword evidence="2" id="KW-0732">Signal</keyword>
<keyword evidence="4" id="KW-1185">Reference proteome</keyword>
<dbReference type="AlphaFoldDB" id="H1YFC0"/>
<organism evidence="3 4">
    <name type="scientific">Mucilaginibacter paludis DSM 18603</name>
    <dbReference type="NCBI Taxonomy" id="714943"/>
    <lineage>
        <taxon>Bacteria</taxon>
        <taxon>Pseudomonadati</taxon>
        <taxon>Bacteroidota</taxon>
        <taxon>Sphingobacteriia</taxon>
        <taxon>Sphingobacteriales</taxon>
        <taxon>Sphingobacteriaceae</taxon>
        <taxon>Mucilaginibacter</taxon>
    </lineage>
</organism>
<dbReference type="InterPro" id="IPR029058">
    <property type="entry name" value="AB_hydrolase_fold"/>
</dbReference>
<evidence type="ECO:0000256" key="2">
    <source>
        <dbReference type="SAM" id="SignalP"/>
    </source>
</evidence>
<evidence type="ECO:0008006" key="5">
    <source>
        <dbReference type="Google" id="ProtNLM"/>
    </source>
</evidence>
<dbReference type="RefSeq" id="WP_008506307.1">
    <property type="nucleotide sequence ID" value="NZ_CM001403.1"/>
</dbReference>
<dbReference type="EMBL" id="CM001403">
    <property type="protein sequence ID" value="EHQ26259.1"/>
    <property type="molecule type" value="Genomic_DNA"/>
</dbReference>
<feature type="region of interest" description="Disordered" evidence="1">
    <location>
        <begin position="22"/>
        <end position="48"/>
    </location>
</feature>
<proteinExistence type="predicted"/>
<evidence type="ECO:0000313" key="3">
    <source>
        <dbReference type="EMBL" id="EHQ26259.1"/>
    </source>
</evidence>
<evidence type="ECO:0000313" key="4">
    <source>
        <dbReference type="Proteomes" id="UP000002774"/>
    </source>
</evidence>
<dbReference type="OrthoDB" id="940952at2"/>
<dbReference type="SUPFAM" id="SSF53474">
    <property type="entry name" value="alpha/beta-Hydrolases"/>
    <property type="match status" value="1"/>
</dbReference>
<feature type="chain" id="PRO_5003559050" description="Alpha/beta hydrolase" evidence="2">
    <location>
        <begin position="22"/>
        <end position="349"/>
    </location>
</feature>
<sequence length="349" mass="38829">MKPILIKLSFLLLLIAACSKSKDSSSTTDPADDDLEGPISRPSSGYGADGPYQVAQVSFPNTEYPGTQITIFYPAGITSPKPTIFYSHPYGGEDKDYNIGLFNFIAKKGYVVVFVPYATNDVSIDHRYTTLWAGFTKAAADYPQIIDTKQVGFMGHSFGGGASIGLAYKAFTTNGWGQNGRFLFTMAPWYSYQITQQQLQSFPSNTKMITQVYDEDTYNDHRLAIDIYKNINIADSEKDFYYLKTSTVAGYTYHTYHNLPNSRTAYDAYDYYGIYRLLDALIDYSFNNNQSAKKTALGNGSAGQVTMPGYKGELMAPLEVTDNPVPKYSQSKYLFPCSSTDNPRIANCN</sequence>
<dbReference type="PROSITE" id="PS51257">
    <property type="entry name" value="PROKAR_LIPOPROTEIN"/>
    <property type="match status" value="1"/>
</dbReference>
<dbReference type="Proteomes" id="UP000002774">
    <property type="component" value="Chromosome"/>
</dbReference>
<evidence type="ECO:0000256" key="1">
    <source>
        <dbReference type="SAM" id="MobiDB-lite"/>
    </source>
</evidence>
<reference evidence="3" key="1">
    <citation type="submission" date="2011-09" db="EMBL/GenBank/DDBJ databases">
        <title>The permanent draft genome of Mucilaginibacter paludis DSM 18603.</title>
        <authorList>
            <consortium name="US DOE Joint Genome Institute (JGI-PGF)"/>
            <person name="Lucas S."/>
            <person name="Han J."/>
            <person name="Lapidus A."/>
            <person name="Bruce D."/>
            <person name="Goodwin L."/>
            <person name="Pitluck S."/>
            <person name="Peters L."/>
            <person name="Kyrpides N."/>
            <person name="Mavromatis K."/>
            <person name="Ivanova N."/>
            <person name="Mikhailova N."/>
            <person name="Held B."/>
            <person name="Detter J.C."/>
            <person name="Tapia R."/>
            <person name="Han C."/>
            <person name="Land M."/>
            <person name="Hauser L."/>
            <person name="Markowitz V."/>
            <person name="Cheng J.-F."/>
            <person name="Hugenholtz P."/>
            <person name="Woyke T."/>
            <person name="Wu D."/>
            <person name="Tindall B."/>
            <person name="Brambilla E."/>
            <person name="Klenk H.-P."/>
            <person name="Eisen J.A."/>
        </authorList>
    </citation>
    <scope>NUCLEOTIDE SEQUENCE [LARGE SCALE GENOMIC DNA]</scope>
    <source>
        <strain evidence="3">DSM 18603</strain>
    </source>
</reference>
<protein>
    <recommendedName>
        <fullName evidence="5">Alpha/beta hydrolase</fullName>
    </recommendedName>
</protein>
<dbReference type="HOGENOM" id="CLU_792148_0_0_10"/>
<dbReference type="eggNOG" id="COG1073">
    <property type="taxonomic scope" value="Bacteria"/>
</dbReference>
<accession>H1YFC0</accession>
<feature type="signal peptide" evidence="2">
    <location>
        <begin position="1"/>
        <end position="21"/>
    </location>
</feature>
<dbReference type="STRING" id="714943.Mucpa_2119"/>
<gene>
    <name evidence="3" type="ORF">Mucpa_2119</name>
</gene>
<dbReference type="Gene3D" id="3.40.50.1820">
    <property type="entry name" value="alpha/beta hydrolase"/>
    <property type="match status" value="1"/>
</dbReference>
<name>H1YFC0_9SPHI</name>